<dbReference type="GeneID" id="36331522"/>
<dbReference type="RefSeq" id="XP_024335688.1">
    <property type="nucleotide sequence ID" value="XM_024486573.1"/>
</dbReference>
<sequence>MWRWCLRTVQNAGGYAVDIATSPRPYLFATSSFWIRLYGTNSKSSQTYDGPLLSVYNGARRGPLNQAMEMETQRAWQETSYRPAMRTRAVSEHPGALTHLLTDRTLRYGGGRRPEPHGVTPAPSSEERSHNDVLDAGRRAGPSSNASSADRLRELLFHANHTVKSDEPFGINRIRNLYLSANTRGQLPSFKPGDFQALVCLVGSLSVSTSRRPYVSVYSHPLVTRMSAHSLRPHWGLLRRILKDKSSLGYRLNVSDHYWLMRAHIAELQTADSGKWAHLHPDVHVHYLEALLVNGNEEFIEMAICKACDLLLWYHDCPPQLLAVFWKVLLRTDQDIRPEMKRNILQVVQRRLCRRLSIQASLSSHSPTSSRPADSTRSASQASVVEVLITSLERALFTRSKSSTSPLLDWAQSVLCPLFPPTSDDGSLRTQWTYLILLALARGLSPSSPNLGVPTAQLDTPRMAAADWQAVCVLATLGRTIGSGSDMRTASLSDEAVHEVSRILNTLWSNWISAVREVERHSHPVAAVAISAEFFRLAGYLRNRGLCQDIAQFCTSYMLWSGHLEGDDSDTRPAVLRLAQEFLTSSLRCRVPTDLALSTVMDNISDPTLLSEVVSTTLSSWSHIDAKAAHALRLLAFQLNIGVTSESLTDLNDALAEEGSVKLALDSLSEGHFTPKQHLRILTSILSVLVRGGHHFRKAFFSPAVGDAMLKQFTFKPPPHALRSTLQNVLPLMPRFGQSSTAVAVLKSVTIARPGYFSGRAFVLVLEALLRHRQFRLAVTVYELAIKSRQLDSPSSGRALILHLSRVGARSLALKLAQSVETQSAAVSFARKLRYQEASPVPMLTCRVPRFLERHVKPRHFVHRAVGVLIRARRMRAAKRMYERLRDAQSESSRTAIGNHILYSSLLAKSRRNARRVRKGLDTLNQLTNKFGFVPDRVTVNVLLVGLMRWTSVVDREKLRVLFDHMVRSGYPTGGLHFRSVVPFGTAAPTTQMLNIPEVHSSLSYAKHVRPLYKMFIKAFHRRGDKVAVGVVIKILKAVEAEAVDQSEQRGLARAEGIRRKSARNSRR</sequence>
<evidence type="ECO:0000313" key="3">
    <source>
        <dbReference type="Proteomes" id="UP000194127"/>
    </source>
</evidence>
<proteinExistence type="predicted"/>
<feature type="compositionally biased region" description="Basic and acidic residues" evidence="1">
    <location>
        <begin position="125"/>
        <end position="138"/>
    </location>
</feature>
<dbReference type="Proteomes" id="UP000194127">
    <property type="component" value="Unassembled WGS sequence"/>
</dbReference>
<accession>A0A1X6MR64</accession>
<protein>
    <submittedName>
        <fullName evidence="2">Uncharacterized protein</fullName>
    </submittedName>
</protein>
<feature type="compositionally biased region" description="Basic and acidic residues" evidence="1">
    <location>
        <begin position="1049"/>
        <end position="1059"/>
    </location>
</feature>
<dbReference type="EMBL" id="KZ110603">
    <property type="protein sequence ID" value="OSX58894.1"/>
    <property type="molecule type" value="Genomic_DNA"/>
</dbReference>
<name>A0A1X6MR64_9APHY</name>
<dbReference type="OrthoDB" id="2565179at2759"/>
<feature type="region of interest" description="Disordered" evidence="1">
    <location>
        <begin position="106"/>
        <end position="147"/>
    </location>
</feature>
<evidence type="ECO:0000313" key="2">
    <source>
        <dbReference type="EMBL" id="OSX58894.1"/>
    </source>
</evidence>
<keyword evidence="3" id="KW-1185">Reference proteome</keyword>
<evidence type="ECO:0000256" key="1">
    <source>
        <dbReference type="SAM" id="MobiDB-lite"/>
    </source>
</evidence>
<dbReference type="STRING" id="670580.A0A1X6MR64"/>
<feature type="region of interest" description="Disordered" evidence="1">
    <location>
        <begin position="1049"/>
        <end position="1068"/>
    </location>
</feature>
<dbReference type="AlphaFoldDB" id="A0A1X6MR64"/>
<reference evidence="2 3" key="1">
    <citation type="submission" date="2017-04" db="EMBL/GenBank/DDBJ databases">
        <title>Genome Sequence of the Model Brown-Rot Fungus Postia placenta SB12.</title>
        <authorList>
            <consortium name="DOE Joint Genome Institute"/>
            <person name="Gaskell J."/>
            <person name="Kersten P."/>
            <person name="Larrondo L.F."/>
            <person name="Canessa P."/>
            <person name="Martinez D."/>
            <person name="Hibbett D."/>
            <person name="Schmoll M."/>
            <person name="Kubicek C.P."/>
            <person name="Martinez A.T."/>
            <person name="Yadav J."/>
            <person name="Master E."/>
            <person name="Magnuson J.K."/>
            <person name="James T."/>
            <person name="Yaver D."/>
            <person name="Berka R."/>
            <person name="Labutti K."/>
            <person name="Lipzen A."/>
            <person name="Aerts A."/>
            <person name="Barry K."/>
            <person name="Henrissat B."/>
            <person name="Blanchette R."/>
            <person name="Grigoriev I."/>
            <person name="Cullen D."/>
        </authorList>
    </citation>
    <scope>NUCLEOTIDE SEQUENCE [LARGE SCALE GENOMIC DNA]</scope>
    <source>
        <strain evidence="2 3">MAD-698-R-SB12</strain>
    </source>
</reference>
<organism evidence="2 3">
    <name type="scientific">Postia placenta MAD-698-R-SB12</name>
    <dbReference type="NCBI Taxonomy" id="670580"/>
    <lineage>
        <taxon>Eukaryota</taxon>
        <taxon>Fungi</taxon>
        <taxon>Dikarya</taxon>
        <taxon>Basidiomycota</taxon>
        <taxon>Agaricomycotina</taxon>
        <taxon>Agaricomycetes</taxon>
        <taxon>Polyporales</taxon>
        <taxon>Adustoporiaceae</taxon>
        <taxon>Rhodonia</taxon>
    </lineage>
</organism>
<feature type="compositionally biased region" description="Basic and acidic residues" evidence="1">
    <location>
        <begin position="106"/>
        <end position="116"/>
    </location>
</feature>
<gene>
    <name evidence="2" type="ORF">POSPLADRAFT_1151705</name>
</gene>